<dbReference type="InterPro" id="IPR000847">
    <property type="entry name" value="LysR_HTH_N"/>
</dbReference>
<dbReference type="PRINTS" id="PR00039">
    <property type="entry name" value="HTHLYSR"/>
</dbReference>
<organism evidence="6 7">
    <name type="scientific">Aeromonas enteropelogenes</name>
    <name type="common">Aeromonas trota</name>
    <dbReference type="NCBI Taxonomy" id="29489"/>
    <lineage>
        <taxon>Bacteria</taxon>
        <taxon>Pseudomonadati</taxon>
        <taxon>Pseudomonadota</taxon>
        <taxon>Gammaproteobacteria</taxon>
        <taxon>Aeromonadales</taxon>
        <taxon>Aeromonadaceae</taxon>
        <taxon>Aeromonas</taxon>
    </lineage>
</organism>
<dbReference type="GO" id="GO:0003677">
    <property type="term" value="F:DNA binding"/>
    <property type="evidence" value="ECO:0007669"/>
    <property type="project" value="UniProtKB-KW"/>
</dbReference>
<dbReference type="PANTHER" id="PTHR30346">
    <property type="entry name" value="TRANSCRIPTIONAL DUAL REGULATOR HCAR-RELATED"/>
    <property type="match status" value="1"/>
</dbReference>
<dbReference type="OrthoDB" id="646694at2"/>
<reference evidence="6 7" key="1">
    <citation type="submission" date="2016-02" db="EMBL/GenBank/DDBJ databases">
        <title>Draft genome sequence of Aeromonas trota strain 1999lcr isolated from cerebrospinal fluid (CSF).</title>
        <authorList>
            <person name="Dallagassa C.B."/>
            <person name="Prediger K.C."/>
            <person name="Weiss V.A."/>
            <person name="Assis F.E."/>
            <person name="Baura V."/>
            <person name="Cruz L.M."/>
            <person name="Souza E.M."/>
            <person name="Pedrosa F.O."/>
            <person name="Fadel-Picheth C.M."/>
        </authorList>
    </citation>
    <scope>NUCLEOTIDE SEQUENCE [LARGE SCALE GENOMIC DNA]</scope>
    <source>
        <strain evidence="6 7">1999lcr</strain>
    </source>
</reference>
<dbReference type="Pfam" id="PF03466">
    <property type="entry name" value="LysR_substrate"/>
    <property type="match status" value="1"/>
</dbReference>
<accession>A0A175VDT2</accession>
<dbReference type="Pfam" id="PF00126">
    <property type="entry name" value="HTH_1"/>
    <property type="match status" value="1"/>
</dbReference>
<comment type="caution">
    <text evidence="6">The sequence shown here is derived from an EMBL/GenBank/DDBJ whole genome shotgun (WGS) entry which is preliminary data.</text>
</comment>
<evidence type="ECO:0000313" key="6">
    <source>
        <dbReference type="EMBL" id="KXU78846.1"/>
    </source>
</evidence>
<dbReference type="Gene3D" id="1.10.10.10">
    <property type="entry name" value="Winged helix-like DNA-binding domain superfamily/Winged helix DNA-binding domain"/>
    <property type="match status" value="1"/>
</dbReference>
<dbReference type="InterPro" id="IPR036390">
    <property type="entry name" value="WH_DNA-bd_sf"/>
</dbReference>
<evidence type="ECO:0000256" key="4">
    <source>
        <dbReference type="ARBA" id="ARBA00023163"/>
    </source>
</evidence>
<dbReference type="FunFam" id="1.10.10.10:FF:000001">
    <property type="entry name" value="LysR family transcriptional regulator"/>
    <property type="match status" value="1"/>
</dbReference>
<dbReference type="EMBL" id="JMGO02000016">
    <property type="protein sequence ID" value="KXU78846.1"/>
    <property type="molecule type" value="Genomic_DNA"/>
</dbReference>
<dbReference type="Proteomes" id="UP000078435">
    <property type="component" value="Unassembled WGS sequence"/>
</dbReference>
<comment type="similarity">
    <text evidence="1">Belongs to the LysR transcriptional regulatory family.</text>
</comment>
<evidence type="ECO:0000259" key="5">
    <source>
        <dbReference type="PROSITE" id="PS50931"/>
    </source>
</evidence>
<dbReference type="PROSITE" id="PS50931">
    <property type="entry name" value="HTH_LYSR"/>
    <property type="match status" value="1"/>
</dbReference>
<dbReference type="SUPFAM" id="SSF53850">
    <property type="entry name" value="Periplasmic binding protein-like II"/>
    <property type="match status" value="1"/>
</dbReference>
<dbReference type="InterPro" id="IPR036388">
    <property type="entry name" value="WH-like_DNA-bd_sf"/>
</dbReference>
<keyword evidence="4" id="KW-0804">Transcription</keyword>
<keyword evidence="2" id="KW-0805">Transcription regulation</keyword>
<keyword evidence="3" id="KW-0238">DNA-binding</keyword>
<dbReference type="GO" id="GO:0032993">
    <property type="term" value="C:protein-DNA complex"/>
    <property type="evidence" value="ECO:0007669"/>
    <property type="project" value="TreeGrafter"/>
</dbReference>
<dbReference type="Gene3D" id="3.40.190.10">
    <property type="entry name" value="Periplasmic binding protein-like II"/>
    <property type="match status" value="2"/>
</dbReference>
<evidence type="ECO:0000256" key="2">
    <source>
        <dbReference type="ARBA" id="ARBA00023015"/>
    </source>
</evidence>
<sequence length="305" mass="32929">MELRDLKAFVTLGEVLHFGQAAVRQHVTQSALSKQIRRLEEELGGELFERNASSTRLTVLGRALYEDARALVAASEQLARNARDVLAGNSGTLRIGFGVATKLLVPAAIAQFRAERPQVTIELNDLSTHHQLLALSEGKLDLGFCRLPAPKGWPCLPVVQAHFVAVLPANYAGVSKLADLVDKPLAILRRDKAPSFYDHLMHYLAQSGLRFRDIQYVNDFAAGVATAAADIAWTLVPSSTTIEHPDVLTLPLTEGEACWTIGLIRPPHSKGPLIDAFWQTVSTLTTGIGAAQSALPGSDQGLSES</sequence>
<proteinExistence type="inferred from homology"/>
<dbReference type="AlphaFoldDB" id="A0A175VDT2"/>
<dbReference type="PANTHER" id="PTHR30346:SF28">
    <property type="entry name" value="HTH-TYPE TRANSCRIPTIONAL REGULATOR CYNR"/>
    <property type="match status" value="1"/>
</dbReference>
<evidence type="ECO:0000256" key="1">
    <source>
        <dbReference type="ARBA" id="ARBA00009437"/>
    </source>
</evidence>
<dbReference type="SUPFAM" id="SSF46785">
    <property type="entry name" value="Winged helix' DNA-binding domain"/>
    <property type="match status" value="1"/>
</dbReference>
<dbReference type="RefSeq" id="WP_042071592.1">
    <property type="nucleotide sequence ID" value="NZ_CDDE01000015.1"/>
</dbReference>
<feature type="domain" description="HTH lysR-type" evidence="5">
    <location>
        <begin position="1"/>
        <end position="58"/>
    </location>
</feature>
<protein>
    <submittedName>
        <fullName evidence="6">Transcriptional regulator</fullName>
    </submittedName>
</protein>
<dbReference type="InterPro" id="IPR005119">
    <property type="entry name" value="LysR_subst-bd"/>
</dbReference>
<evidence type="ECO:0000313" key="7">
    <source>
        <dbReference type="Proteomes" id="UP000078435"/>
    </source>
</evidence>
<gene>
    <name evidence="6" type="ORF">LCR_02830</name>
</gene>
<dbReference type="GO" id="GO:0003700">
    <property type="term" value="F:DNA-binding transcription factor activity"/>
    <property type="evidence" value="ECO:0007669"/>
    <property type="project" value="InterPro"/>
</dbReference>
<name>A0A175VDT2_AEREN</name>
<dbReference type="GeneID" id="92811582"/>
<dbReference type="STRING" id="29489.VL01_05590"/>
<evidence type="ECO:0000256" key="3">
    <source>
        <dbReference type="ARBA" id="ARBA00023125"/>
    </source>
</evidence>
<dbReference type="CDD" id="cd08414">
    <property type="entry name" value="PBP2_LTTR_aromatics_like"/>
    <property type="match status" value="1"/>
</dbReference>